<dbReference type="CDD" id="cd09917">
    <property type="entry name" value="F-box_SF"/>
    <property type="match status" value="1"/>
</dbReference>
<feature type="region of interest" description="Disordered" evidence="1">
    <location>
        <begin position="1"/>
        <end position="45"/>
    </location>
</feature>
<feature type="domain" description="F-box" evidence="2">
    <location>
        <begin position="47"/>
        <end position="96"/>
    </location>
</feature>
<evidence type="ECO:0000313" key="4">
    <source>
        <dbReference type="Proteomes" id="UP000623467"/>
    </source>
</evidence>
<evidence type="ECO:0000256" key="1">
    <source>
        <dbReference type="SAM" id="MobiDB-lite"/>
    </source>
</evidence>
<dbReference type="OrthoDB" id="2322499at2759"/>
<keyword evidence="4" id="KW-1185">Reference proteome</keyword>
<comment type="caution">
    <text evidence="3">The sequence shown here is derived from an EMBL/GenBank/DDBJ whole genome shotgun (WGS) entry which is preliminary data.</text>
</comment>
<sequence>MRRSTRHKAEAPAPENKSSRKRAKKTAEPVNGSTSSNTKPQRRRGKLRFITEVPLDVLFEIFGQLLPIDLLNLSCASKALRDILLRKSAAFVWKQTFLNVPHPAPPPCPDDLNEPQYANLLWRKQCFFCGVSTPLVLWHSQVRACEACVDSPAKFTPLNSYTSAGPQDALEIAKTLCSRTWYCPRSRLIGTFVCLTSHLMAIQKRLEELGKINPDTQQFETNADTEEYARQCRETAATKASHSALCYNWEDRVKTNRRTELKNKGESRKNAILAKLEELGWGTELSNHSTRNKLLALPVVKQKKELTERVWANIEPDLVEFLTEVKRQRLDQAWIDVLVDRIKILTGAASDGGLDAIPLSDQPSISDLCIMPEYRAVLERPATERTTHQDFADALAHLSEQTNQWRKSNIDVLLQLLPSGSKKQGKKRLDTSILDLCTTFFRCHSCREPISYPRILNHACLKNPRILEEPQDEEKEREDTLLRTLPEAPWVYGCKGIVFDTEASNIAAMLITLCGQDPETLSTTAMDEVDSRFECLRCVHPTKGKLVMTWRIALLHELEEHYEEPLKVTSYRLLDPDEIIAAKEGESKSKKQSPPSFLCPKCKWTRNTSAKSDIERHIKWYHGEKSFEPVLSPDVTFRIPPYAVKLKI</sequence>
<dbReference type="Pfam" id="PF00646">
    <property type="entry name" value="F-box"/>
    <property type="match status" value="1"/>
</dbReference>
<gene>
    <name evidence="3" type="ORF">MSAN_01029300</name>
</gene>
<dbReference type="AlphaFoldDB" id="A0A8H7D701"/>
<dbReference type="EMBL" id="JACAZH010000007">
    <property type="protein sequence ID" value="KAF7363715.1"/>
    <property type="molecule type" value="Genomic_DNA"/>
</dbReference>
<dbReference type="InterPro" id="IPR001810">
    <property type="entry name" value="F-box_dom"/>
</dbReference>
<reference evidence="3" key="1">
    <citation type="submission" date="2020-05" db="EMBL/GenBank/DDBJ databases">
        <title>Mycena genomes resolve the evolution of fungal bioluminescence.</title>
        <authorList>
            <person name="Tsai I.J."/>
        </authorList>
    </citation>
    <scope>NUCLEOTIDE SEQUENCE</scope>
    <source>
        <strain evidence="3">160909Yilan</strain>
    </source>
</reference>
<evidence type="ECO:0000313" key="3">
    <source>
        <dbReference type="EMBL" id="KAF7363715.1"/>
    </source>
</evidence>
<name>A0A8H7D701_9AGAR</name>
<dbReference type="InterPro" id="IPR036047">
    <property type="entry name" value="F-box-like_dom_sf"/>
</dbReference>
<evidence type="ECO:0000259" key="2">
    <source>
        <dbReference type="PROSITE" id="PS50181"/>
    </source>
</evidence>
<protein>
    <recommendedName>
        <fullName evidence="2">F-box domain-containing protein</fullName>
    </recommendedName>
</protein>
<proteinExistence type="predicted"/>
<accession>A0A8H7D701</accession>
<dbReference type="PROSITE" id="PS50181">
    <property type="entry name" value="FBOX"/>
    <property type="match status" value="1"/>
</dbReference>
<organism evidence="3 4">
    <name type="scientific">Mycena sanguinolenta</name>
    <dbReference type="NCBI Taxonomy" id="230812"/>
    <lineage>
        <taxon>Eukaryota</taxon>
        <taxon>Fungi</taxon>
        <taxon>Dikarya</taxon>
        <taxon>Basidiomycota</taxon>
        <taxon>Agaricomycotina</taxon>
        <taxon>Agaricomycetes</taxon>
        <taxon>Agaricomycetidae</taxon>
        <taxon>Agaricales</taxon>
        <taxon>Marasmiineae</taxon>
        <taxon>Mycenaceae</taxon>
        <taxon>Mycena</taxon>
    </lineage>
</organism>
<dbReference type="SMART" id="SM00256">
    <property type="entry name" value="FBOX"/>
    <property type="match status" value="1"/>
</dbReference>
<dbReference type="Proteomes" id="UP000623467">
    <property type="component" value="Unassembled WGS sequence"/>
</dbReference>
<dbReference type="SUPFAM" id="SSF81383">
    <property type="entry name" value="F-box domain"/>
    <property type="match status" value="1"/>
</dbReference>